<comment type="caution">
    <text evidence="1">The sequence shown here is derived from an EMBL/GenBank/DDBJ whole genome shotgun (WGS) entry which is preliminary data.</text>
</comment>
<evidence type="ECO:0000313" key="1">
    <source>
        <dbReference type="EMBL" id="PIM51306.1"/>
    </source>
</evidence>
<dbReference type="Proteomes" id="UP000231501">
    <property type="component" value="Unassembled WGS sequence"/>
</dbReference>
<keyword evidence="2" id="KW-1185">Reference proteome</keyword>
<organism evidence="1 2">
    <name type="scientific">Roseateles chitinivorans</name>
    <dbReference type="NCBI Taxonomy" id="2917965"/>
    <lineage>
        <taxon>Bacteria</taxon>
        <taxon>Pseudomonadati</taxon>
        <taxon>Pseudomonadota</taxon>
        <taxon>Betaproteobacteria</taxon>
        <taxon>Burkholderiales</taxon>
        <taxon>Sphaerotilaceae</taxon>
        <taxon>Roseateles</taxon>
    </lineage>
</organism>
<dbReference type="OrthoDB" id="9151547at2"/>
<evidence type="ECO:0008006" key="3">
    <source>
        <dbReference type="Google" id="ProtNLM"/>
    </source>
</evidence>
<proteinExistence type="predicted"/>
<dbReference type="RefSeq" id="WP_099863414.1">
    <property type="nucleotide sequence ID" value="NZ_PEOG01000070.1"/>
</dbReference>
<sequence length="256" mass="28169">MRTRRFNAIRRADEVFEPIDAALLPLGFTRTENVYHRHADHDVFPGVEAVTFGFAYGFRTCWMHTTVKIPALIELLAEVRPFAYDKTLAWRVPDHASHVACMLRLSEMAGTADEPLPEGLHWRDDGRLQRSRGVSAAVLADTLAALARRFALPALRERLTLRRLAAAADAPGYGQSGIAGAWPLAAKLALGDLEGAARAFRAHPYSLGSDRLRFMTAKAWLQGCGLALDDVVWNAAAAEAADPWEARAWLTGELVK</sequence>
<protein>
    <recommendedName>
        <fullName evidence="3">DUF4304 domain-containing protein</fullName>
    </recommendedName>
</protein>
<evidence type="ECO:0000313" key="2">
    <source>
        <dbReference type="Proteomes" id="UP000231501"/>
    </source>
</evidence>
<dbReference type="AlphaFoldDB" id="A0A2G9C4F3"/>
<reference evidence="1 2" key="1">
    <citation type="submission" date="2017-11" db="EMBL/GenBank/DDBJ databases">
        <title>Draft genome sequence of Mitsuaria sp. HWN-4.</title>
        <authorList>
            <person name="Gundlapally S.R."/>
        </authorList>
    </citation>
    <scope>NUCLEOTIDE SEQUENCE [LARGE SCALE GENOMIC DNA]</scope>
    <source>
        <strain evidence="1 2">HWN-4</strain>
    </source>
</reference>
<name>A0A2G9C4F3_9BURK</name>
<gene>
    <name evidence="1" type="ORF">CS062_20410</name>
</gene>
<dbReference type="EMBL" id="PEOG01000070">
    <property type="protein sequence ID" value="PIM51306.1"/>
    <property type="molecule type" value="Genomic_DNA"/>
</dbReference>
<accession>A0A2G9C4F3</accession>